<dbReference type="PANTHER" id="PTHR44229:SF4">
    <property type="entry name" value="15-HYDROXYPROSTAGLANDIN DEHYDROGENASE [NAD(+)]"/>
    <property type="match status" value="1"/>
</dbReference>
<dbReference type="EMBL" id="JBHTLK010000087">
    <property type="protein sequence ID" value="MFD1149020.1"/>
    <property type="molecule type" value="Genomic_DNA"/>
</dbReference>
<dbReference type="Gene3D" id="3.40.50.720">
    <property type="entry name" value="NAD(P)-binding Rossmann-like Domain"/>
    <property type="match status" value="1"/>
</dbReference>
<dbReference type="PANTHER" id="PTHR44229">
    <property type="entry name" value="15-HYDROXYPROSTAGLANDIN DEHYDROGENASE [NAD(+)]"/>
    <property type="match status" value="1"/>
</dbReference>
<comment type="similarity">
    <text evidence="2">Belongs to the short-chain dehydrogenases/reductases (SDR) family.</text>
</comment>
<dbReference type="SUPFAM" id="SSF51735">
    <property type="entry name" value="NAD(P)-binding Rossmann-fold domains"/>
    <property type="match status" value="1"/>
</dbReference>
<dbReference type="Proteomes" id="UP001597168">
    <property type="component" value="Unassembled WGS sequence"/>
</dbReference>
<organism evidence="3 4">
    <name type="scientific">Saccharothrix hoggarensis</name>
    <dbReference type="NCBI Taxonomy" id="913853"/>
    <lineage>
        <taxon>Bacteria</taxon>
        <taxon>Bacillati</taxon>
        <taxon>Actinomycetota</taxon>
        <taxon>Actinomycetes</taxon>
        <taxon>Pseudonocardiales</taxon>
        <taxon>Pseudonocardiaceae</taxon>
        <taxon>Saccharothrix</taxon>
    </lineage>
</organism>
<dbReference type="PRINTS" id="PR00080">
    <property type="entry name" value="SDRFAMILY"/>
</dbReference>
<evidence type="ECO:0000256" key="2">
    <source>
        <dbReference type="RuleBase" id="RU000363"/>
    </source>
</evidence>
<dbReference type="PRINTS" id="PR00081">
    <property type="entry name" value="GDHRDH"/>
</dbReference>
<dbReference type="InterPro" id="IPR002347">
    <property type="entry name" value="SDR_fam"/>
</dbReference>
<dbReference type="EC" id="1.-.-.-" evidence="3"/>
<dbReference type="GO" id="GO:0016491">
    <property type="term" value="F:oxidoreductase activity"/>
    <property type="evidence" value="ECO:0007669"/>
    <property type="project" value="UniProtKB-KW"/>
</dbReference>
<dbReference type="InterPro" id="IPR036291">
    <property type="entry name" value="NAD(P)-bd_dom_sf"/>
</dbReference>
<evidence type="ECO:0000256" key="1">
    <source>
        <dbReference type="ARBA" id="ARBA00023002"/>
    </source>
</evidence>
<comment type="caution">
    <text evidence="3">The sequence shown here is derived from an EMBL/GenBank/DDBJ whole genome shotgun (WGS) entry which is preliminary data.</text>
</comment>
<dbReference type="RefSeq" id="WP_380724436.1">
    <property type="nucleotide sequence ID" value="NZ_JBHTLK010000087.1"/>
</dbReference>
<reference evidence="4" key="1">
    <citation type="journal article" date="2019" name="Int. J. Syst. Evol. Microbiol.">
        <title>The Global Catalogue of Microorganisms (GCM) 10K type strain sequencing project: providing services to taxonomists for standard genome sequencing and annotation.</title>
        <authorList>
            <consortium name="The Broad Institute Genomics Platform"/>
            <consortium name="The Broad Institute Genome Sequencing Center for Infectious Disease"/>
            <person name="Wu L."/>
            <person name="Ma J."/>
        </authorList>
    </citation>
    <scope>NUCLEOTIDE SEQUENCE [LARGE SCALE GENOMIC DNA]</scope>
    <source>
        <strain evidence="4">CCUG 60214</strain>
    </source>
</reference>
<evidence type="ECO:0000313" key="3">
    <source>
        <dbReference type="EMBL" id="MFD1149020.1"/>
    </source>
</evidence>
<keyword evidence="4" id="KW-1185">Reference proteome</keyword>
<name>A0ABW3QWA0_9PSEU</name>
<keyword evidence="1 3" id="KW-0560">Oxidoreductase</keyword>
<proteinExistence type="inferred from homology"/>
<sequence length="248" mass="25072">MGGNEYHGKVALVTGAANGLGAGIARRLADGGARVVVADVDTALAQAVADEIGGVFVECDVRDPDHNRAAVEVATAEFGGLDVACLNAGVVTGAAGFDAARYREVVATNLDGVVHGIEAVRPALRARGGGDVVVMASMAGLVPMPFDPVYGATKAAVVNYVRSCAPLVASEGIRITALCPGFTDTAIIDGFRDVIRELDLAVLDVSDVVTAFESVLASSSAGECWYVVPGQPSAPMAFATPPGMAGAN</sequence>
<evidence type="ECO:0000313" key="4">
    <source>
        <dbReference type="Proteomes" id="UP001597168"/>
    </source>
</evidence>
<gene>
    <name evidence="3" type="ORF">ACFQ3T_17965</name>
</gene>
<accession>A0ABW3QWA0</accession>
<dbReference type="Pfam" id="PF00106">
    <property type="entry name" value="adh_short"/>
    <property type="match status" value="1"/>
</dbReference>
<protein>
    <submittedName>
        <fullName evidence="3">SDR family oxidoreductase</fullName>
        <ecNumber evidence="3">1.-.-.-</ecNumber>
    </submittedName>
</protein>